<keyword evidence="3" id="KW-1185">Reference proteome</keyword>
<dbReference type="Gene3D" id="1.10.150.690">
    <property type="entry name" value="DUF2063"/>
    <property type="match status" value="1"/>
</dbReference>
<dbReference type="Proteomes" id="UP000809431">
    <property type="component" value="Unassembled WGS sequence"/>
</dbReference>
<feature type="domain" description="Putative DNA-binding" evidence="1">
    <location>
        <begin position="10"/>
        <end position="93"/>
    </location>
</feature>
<gene>
    <name evidence="2" type="ORF">JMJ54_15555</name>
</gene>
<dbReference type="InterPro" id="IPR044922">
    <property type="entry name" value="DUF2063_N_sf"/>
</dbReference>
<dbReference type="EMBL" id="JAESND010000009">
    <property type="protein sequence ID" value="MBM3117250.1"/>
    <property type="molecule type" value="Genomic_DNA"/>
</dbReference>
<dbReference type="GO" id="GO:0003677">
    <property type="term" value="F:DNA binding"/>
    <property type="evidence" value="ECO:0007669"/>
    <property type="project" value="UniProtKB-KW"/>
</dbReference>
<proteinExistence type="predicted"/>
<reference evidence="2 3" key="1">
    <citation type="submission" date="2021-01" db="EMBL/GenBank/DDBJ databases">
        <title>Draft Genome Sequence and Polyhydroxyalkanoate Biosynthetic Potential of Jeongeupia naejangsanensis Type Strain DSM 24253.</title>
        <authorList>
            <person name="Turrini P."/>
            <person name="Artuso I."/>
            <person name="Lugli G.A."/>
            <person name="Frangipani E."/>
            <person name="Ventura M."/>
            <person name="Visca P."/>
        </authorList>
    </citation>
    <scope>NUCLEOTIDE SEQUENCE [LARGE SCALE GENOMIC DNA]</scope>
    <source>
        <strain evidence="2 3">DSM 24253</strain>
    </source>
</reference>
<protein>
    <submittedName>
        <fullName evidence="2">DNA-binding domain-containing protein</fullName>
    </submittedName>
</protein>
<dbReference type="InterPro" id="IPR018640">
    <property type="entry name" value="DUF2063"/>
</dbReference>
<organism evidence="2 3">
    <name type="scientific">Jeongeupia naejangsanensis</name>
    <dbReference type="NCBI Taxonomy" id="613195"/>
    <lineage>
        <taxon>Bacteria</taxon>
        <taxon>Pseudomonadati</taxon>
        <taxon>Pseudomonadota</taxon>
        <taxon>Betaproteobacteria</taxon>
        <taxon>Neisseriales</taxon>
        <taxon>Chitinibacteraceae</taxon>
        <taxon>Jeongeupia</taxon>
    </lineage>
</organism>
<accession>A0ABS2BPB1</accession>
<dbReference type="RefSeq" id="WP_203539475.1">
    <property type="nucleotide sequence ID" value="NZ_JAESND010000009.1"/>
</dbReference>
<evidence type="ECO:0000313" key="2">
    <source>
        <dbReference type="EMBL" id="MBM3117250.1"/>
    </source>
</evidence>
<dbReference type="Pfam" id="PF09836">
    <property type="entry name" value="DUF2063"/>
    <property type="match status" value="1"/>
</dbReference>
<comment type="caution">
    <text evidence="2">The sequence shown here is derived from an EMBL/GenBank/DDBJ whole genome shotgun (WGS) entry which is preliminary data.</text>
</comment>
<sequence>MLSYADTLAEFAAGLVDDAFEPGCLTAASRGNLALYRNNVRLNRVDALENAFPTVAALVGRDWFRAMARAYVIAMPAASANLHDDGAALAGFLDGFAPAADLPYLADVARFDWARHRAWYAPDSAPLDRARLAALDEGGFGRCTLGFDPALALVVSSRWPIADIAAMHEGGASADPDAGGQAVLVWREGWRAVELHEAGWLSALLAGSPVGDALSGAEGEPELLLAWLFGHGLIRNLEENE</sequence>
<evidence type="ECO:0000259" key="1">
    <source>
        <dbReference type="Pfam" id="PF09836"/>
    </source>
</evidence>
<evidence type="ECO:0000313" key="3">
    <source>
        <dbReference type="Proteomes" id="UP000809431"/>
    </source>
</evidence>
<keyword evidence="2" id="KW-0238">DNA-binding</keyword>
<name>A0ABS2BPB1_9NEIS</name>